<keyword evidence="2" id="KW-1185">Reference proteome</keyword>
<dbReference type="EMBL" id="CAAHFG010000004">
    <property type="protein sequence ID" value="VGO16718.1"/>
    <property type="molecule type" value="Genomic_DNA"/>
</dbReference>
<dbReference type="RefSeq" id="WP_136082245.1">
    <property type="nucleotide sequence ID" value="NZ_CAAHFG010000004.1"/>
</dbReference>
<reference evidence="1 2" key="1">
    <citation type="submission" date="2019-04" db="EMBL/GenBank/DDBJ databases">
        <authorList>
            <person name="Van Vliet M D."/>
        </authorList>
    </citation>
    <scope>NUCLEOTIDE SEQUENCE [LARGE SCALE GENOMIC DNA]</scope>
    <source>
        <strain evidence="1 2">F1</strain>
    </source>
</reference>
<name>A0A6C2U9E5_PONDE</name>
<protein>
    <submittedName>
        <fullName evidence="1">Uncharacterized protein</fullName>
    </submittedName>
</protein>
<evidence type="ECO:0000313" key="2">
    <source>
        <dbReference type="Proteomes" id="UP000366872"/>
    </source>
</evidence>
<dbReference type="AlphaFoldDB" id="A0A6C2U9E5"/>
<gene>
    <name evidence="1" type="ORF">PDESU_05309</name>
</gene>
<proteinExistence type="predicted"/>
<dbReference type="Proteomes" id="UP000366872">
    <property type="component" value="Unassembled WGS sequence"/>
</dbReference>
<accession>A0A6C2U9E5</accession>
<evidence type="ECO:0000313" key="1">
    <source>
        <dbReference type="EMBL" id="VGO16718.1"/>
    </source>
</evidence>
<sequence>MKQGRCLIAGAFVSAFVLASIPVLGEVHFELNFGHTGSDYYATVELSATNPAPFSVYRVESPSGLIWKETDGNGSSAGDTWTNNFQGLLNECTNGLWTLILNHGEILAETNWFTVAATDLTTATFGQAMFIHPTYGETVTNNQPTLLWLGPSHLPELYLQVANGDYSFYEYDRPDSSTTSWMVPSPMPDGSYSALVNYEDKDFLAMSAAAPTNASGTLAGWNTKFGIASYDYINFTVATPAPPAPPTSLGTALEAYYLPWTTGGEADWFAQTNETWDGIDTAQSGAVGLFETSWIETTVTNEGIMQYWMYIDADQSDYVEITVNGSFYDLYDGWYGGWDYFDIYGLSAGDTIRWTFYNDDDTGSGQDAAFLDRVEFGDDELALAVDAPQWTWTTGGEDGWYPEWYVSPADIDTAMSGYVAPLGESWIETTVEGPGTLSFMWNIEVMENEVLIFELNGSEHGRIEGYQFWAPYTLELPAGPNTLRWTFVNDETEMSGPAFLDQVHFTPAATVEPDYEADLNLRISRNKNGNDPAYYSVYPYIGDYAPTNAEIEVVSPNEICRGTHYAYWHNAFTNLQAAIDECEAGPWTIYYDRNTPQEKTFTFTVSLPTLNTGDLPPVNITSPVQDAVGVSPNPDYTWTGPTNYTSIRANLYNVEEGGYIGHSPSLPTTATAWTNAPTAPEVTNRFTVTYNNHSYWDIEISEPLDASSNPLSQWNEWTWLESEHWITYEVGGMAPLPVTMLPPLVIGGNLGLSFVSQSGATHFVEWTTNLVTGPWLPATNFTGDGTTNLLTLPATNPASFYRIETQ</sequence>
<organism evidence="1 2">
    <name type="scientific">Pontiella desulfatans</name>
    <dbReference type="NCBI Taxonomy" id="2750659"/>
    <lineage>
        <taxon>Bacteria</taxon>
        <taxon>Pseudomonadati</taxon>
        <taxon>Kiritimatiellota</taxon>
        <taxon>Kiritimatiellia</taxon>
        <taxon>Kiritimatiellales</taxon>
        <taxon>Pontiellaceae</taxon>
        <taxon>Pontiella</taxon>
    </lineage>
</organism>